<proteinExistence type="predicted"/>
<evidence type="ECO:0000313" key="1">
    <source>
        <dbReference type="EMBL" id="KAF2629177.1"/>
    </source>
</evidence>
<dbReference type="EMBL" id="MU006711">
    <property type="protein sequence ID" value="KAF2629177.1"/>
    <property type="molecule type" value="Genomic_DNA"/>
</dbReference>
<organism evidence="1 2">
    <name type="scientific">Macroventuria anomochaeta</name>
    <dbReference type="NCBI Taxonomy" id="301207"/>
    <lineage>
        <taxon>Eukaryota</taxon>
        <taxon>Fungi</taxon>
        <taxon>Dikarya</taxon>
        <taxon>Ascomycota</taxon>
        <taxon>Pezizomycotina</taxon>
        <taxon>Dothideomycetes</taxon>
        <taxon>Pleosporomycetidae</taxon>
        <taxon>Pleosporales</taxon>
        <taxon>Pleosporineae</taxon>
        <taxon>Didymellaceae</taxon>
        <taxon>Macroventuria</taxon>
    </lineage>
</organism>
<reference evidence="1" key="1">
    <citation type="journal article" date="2020" name="Stud. Mycol.">
        <title>101 Dothideomycetes genomes: a test case for predicting lifestyles and emergence of pathogens.</title>
        <authorList>
            <person name="Haridas S."/>
            <person name="Albert R."/>
            <person name="Binder M."/>
            <person name="Bloem J."/>
            <person name="Labutti K."/>
            <person name="Salamov A."/>
            <person name="Andreopoulos B."/>
            <person name="Baker S."/>
            <person name="Barry K."/>
            <person name="Bills G."/>
            <person name="Bluhm B."/>
            <person name="Cannon C."/>
            <person name="Castanera R."/>
            <person name="Culley D."/>
            <person name="Daum C."/>
            <person name="Ezra D."/>
            <person name="Gonzalez J."/>
            <person name="Henrissat B."/>
            <person name="Kuo A."/>
            <person name="Liang C."/>
            <person name="Lipzen A."/>
            <person name="Lutzoni F."/>
            <person name="Magnuson J."/>
            <person name="Mondo S."/>
            <person name="Nolan M."/>
            <person name="Ohm R."/>
            <person name="Pangilinan J."/>
            <person name="Park H.-J."/>
            <person name="Ramirez L."/>
            <person name="Alfaro M."/>
            <person name="Sun H."/>
            <person name="Tritt A."/>
            <person name="Yoshinaga Y."/>
            <person name="Zwiers L.-H."/>
            <person name="Turgeon B."/>
            <person name="Goodwin S."/>
            <person name="Spatafora J."/>
            <person name="Crous P."/>
            <person name="Grigoriev I."/>
        </authorList>
    </citation>
    <scope>NUCLEOTIDE SEQUENCE</scope>
    <source>
        <strain evidence="1">CBS 525.71</strain>
    </source>
</reference>
<evidence type="ECO:0000313" key="2">
    <source>
        <dbReference type="Proteomes" id="UP000799754"/>
    </source>
</evidence>
<gene>
    <name evidence="1" type="ORF">BU25DRAFT_420570</name>
</gene>
<dbReference type="Proteomes" id="UP000799754">
    <property type="component" value="Unassembled WGS sequence"/>
</dbReference>
<accession>A0ACB6S5B8</accession>
<protein>
    <submittedName>
        <fullName evidence="1">Uncharacterized protein</fullName>
    </submittedName>
</protein>
<keyword evidence="2" id="KW-1185">Reference proteome</keyword>
<sequence>MEDVAKAHGISTHTGERWRKEFAHFGNCRRVRKKKAKEKGTKLGRKWTTALEKMKQLVDKEDHDREAPLPVQAAQVGGIHLAPRSLQYNLSKRLDAHLYVAATTESISTKNKDEQVQYGFFHQHHTIMNYWQWTHFTNEAHFNPTEQFQQKRILRRFKKRTHPANL</sequence>
<name>A0ACB6S5B8_9PLEO</name>
<comment type="caution">
    <text evidence="1">The sequence shown here is derived from an EMBL/GenBank/DDBJ whole genome shotgun (WGS) entry which is preliminary data.</text>
</comment>